<keyword evidence="8 11" id="KW-0560">Oxidoreductase</keyword>
<dbReference type="InterPro" id="IPR051930">
    <property type="entry name" value="FNR_type-1"/>
</dbReference>
<dbReference type="Proteomes" id="UP000187059">
    <property type="component" value="Plasmid pPABY4"/>
</dbReference>
<evidence type="ECO:0000256" key="9">
    <source>
        <dbReference type="ARBA" id="ARBA00047776"/>
    </source>
</evidence>
<keyword evidence="5" id="KW-0547">Nucleotide-binding</keyword>
<protein>
    <recommendedName>
        <fullName evidence="3">ferredoxin--NADP(+) reductase</fullName>
        <ecNumber evidence="3">1.18.1.2</ecNumber>
    </recommendedName>
</protein>
<accession>A0A1P8V114</accession>
<dbReference type="SUPFAM" id="SSF63380">
    <property type="entry name" value="Riboflavin synthase domain-like"/>
    <property type="match status" value="1"/>
</dbReference>
<proteinExistence type="inferred from homology"/>
<dbReference type="GO" id="GO:0004324">
    <property type="term" value="F:ferredoxin-NADP+ reductase activity"/>
    <property type="evidence" value="ECO:0007669"/>
    <property type="project" value="UniProtKB-EC"/>
</dbReference>
<feature type="domain" description="FAD-binding FR-type" evidence="10">
    <location>
        <begin position="8"/>
        <end position="113"/>
    </location>
</feature>
<dbReference type="RefSeq" id="WP_076706249.1">
    <property type="nucleotide sequence ID" value="NZ_CP015095.1"/>
</dbReference>
<keyword evidence="6" id="KW-0274">FAD</keyword>
<evidence type="ECO:0000313" key="11">
    <source>
        <dbReference type="EMBL" id="APZ55317.1"/>
    </source>
</evidence>
<keyword evidence="11" id="KW-0614">Plasmid</keyword>
<dbReference type="InterPro" id="IPR001433">
    <property type="entry name" value="OxRdtase_FAD/NAD-bd"/>
</dbReference>
<dbReference type="GO" id="GO:0042167">
    <property type="term" value="P:heme catabolic process"/>
    <property type="evidence" value="ECO:0007669"/>
    <property type="project" value="TreeGrafter"/>
</dbReference>
<comment type="cofactor">
    <cofactor evidence="1">
        <name>FAD</name>
        <dbReference type="ChEBI" id="CHEBI:57692"/>
    </cofactor>
</comment>
<keyword evidence="4" id="KW-0285">Flavoprotein</keyword>
<evidence type="ECO:0000259" key="10">
    <source>
        <dbReference type="PROSITE" id="PS51384"/>
    </source>
</evidence>
<sequence length="267" mass="29006">MTASPTRSSFFPEGALAERVLSVRHHDDRLFSIRTTRQRGFRFHSGQSAAVGLPNAGGPAIRACAIASPAWQRELEFYVARRPGEGLSDPLQQLRPGDTLMLRPKPAGTLVRDALLPGSRLWLIATGTGIAPFASLARDPETYQKFDEVILTQSCAQPTGLSFGMALARGIETDPLIRRFAGGRFRHYATTTRGASPRMGRITDHLRDGRLFAAVGLAGFDPEQDRVMVCGAPGLIRDMRAILREAGLRAGTRRDPGDYITEPAIAG</sequence>
<evidence type="ECO:0000256" key="7">
    <source>
        <dbReference type="ARBA" id="ARBA00022857"/>
    </source>
</evidence>
<gene>
    <name evidence="11" type="ORF">Ga0080574_TMP5035</name>
</gene>
<evidence type="ECO:0000256" key="3">
    <source>
        <dbReference type="ARBA" id="ARBA00013223"/>
    </source>
</evidence>
<dbReference type="AlphaFoldDB" id="A0A1P8V114"/>
<dbReference type="Pfam" id="PF00175">
    <property type="entry name" value="NAD_binding_1"/>
    <property type="match status" value="1"/>
</dbReference>
<reference evidence="11 12" key="1">
    <citation type="submission" date="2016-04" db="EMBL/GenBank/DDBJ databases">
        <title>Deep-sea bacteria in the southern Pacific.</title>
        <authorList>
            <person name="Tang K."/>
        </authorList>
    </citation>
    <scope>NUCLEOTIDE SEQUENCE [LARGE SCALE GENOMIC DNA]</scope>
    <source>
        <strain evidence="11 12">JLT2014</strain>
        <plasmid evidence="12">ppaby4</plasmid>
    </source>
</reference>
<dbReference type="EC" id="1.18.1.2" evidence="3"/>
<dbReference type="InterPro" id="IPR039261">
    <property type="entry name" value="FNR_nucleotide-bd"/>
</dbReference>
<dbReference type="Gene3D" id="2.40.30.10">
    <property type="entry name" value="Translation factors"/>
    <property type="match status" value="1"/>
</dbReference>
<dbReference type="InterPro" id="IPR017938">
    <property type="entry name" value="Riboflavin_synthase-like_b-brl"/>
</dbReference>
<dbReference type="CDD" id="cd06195">
    <property type="entry name" value="FNR1"/>
    <property type="match status" value="1"/>
</dbReference>
<dbReference type="EMBL" id="CP015095">
    <property type="protein sequence ID" value="APZ55317.1"/>
    <property type="molecule type" value="Genomic_DNA"/>
</dbReference>
<evidence type="ECO:0000256" key="2">
    <source>
        <dbReference type="ARBA" id="ARBA00008312"/>
    </source>
</evidence>
<dbReference type="InterPro" id="IPR017927">
    <property type="entry name" value="FAD-bd_FR_type"/>
</dbReference>
<comment type="catalytic activity">
    <reaction evidence="9">
        <text>2 reduced [2Fe-2S]-[ferredoxin] + NADP(+) + H(+) = 2 oxidized [2Fe-2S]-[ferredoxin] + NADPH</text>
        <dbReference type="Rhea" id="RHEA:20125"/>
        <dbReference type="Rhea" id="RHEA-COMP:10000"/>
        <dbReference type="Rhea" id="RHEA-COMP:10001"/>
        <dbReference type="ChEBI" id="CHEBI:15378"/>
        <dbReference type="ChEBI" id="CHEBI:33737"/>
        <dbReference type="ChEBI" id="CHEBI:33738"/>
        <dbReference type="ChEBI" id="CHEBI:57783"/>
        <dbReference type="ChEBI" id="CHEBI:58349"/>
        <dbReference type="EC" id="1.18.1.2"/>
    </reaction>
</comment>
<dbReference type="OrthoDB" id="9784483at2"/>
<evidence type="ECO:0000256" key="8">
    <source>
        <dbReference type="ARBA" id="ARBA00023002"/>
    </source>
</evidence>
<dbReference type="KEGG" id="paby:Ga0080574_TMP5035"/>
<evidence type="ECO:0000256" key="4">
    <source>
        <dbReference type="ARBA" id="ARBA00022630"/>
    </source>
</evidence>
<dbReference type="GO" id="GO:0000166">
    <property type="term" value="F:nucleotide binding"/>
    <property type="evidence" value="ECO:0007669"/>
    <property type="project" value="UniProtKB-KW"/>
</dbReference>
<dbReference type="GO" id="GO:0034599">
    <property type="term" value="P:cellular response to oxidative stress"/>
    <property type="evidence" value="ECO:0007669"/>
    <property type="project" value="TreeGrafter"/>
</dbReference>
<dbReference type="InterPro" id="IPR033892">
    <property type="entry name" value="FNR_bac"/>
</dbReference>
<dbReference type="PANTHER" id="PTHR47878:SF1">
    <property type="entry name" value="FLAVODOXIN_FERREDOXIN--NADP REDUCTASE"/>
    <property type="match status" value="1"/>
</dbReference>
<name>A0A1P8V114_9RHOB</name>
<dbReference type="PANTHER" id="PTHR47878">
    <property type="entry name" value="OXIDOREDUCTASE FAD/NAD(P)-BINDING DOMAIN PROTEIN"/>
    <property type="match status" value="1"/>
</dbReference>
<evidence type="ECO:0000313" key="12">
    <source>
        <dbReference type="Proteomes" id="UP000187059"/>
    </source>
</evidence>
<keyword evidence="12" id="KW-1185">Reference proteome</keyword>
<dbReference type="PROSITE" id="PS51384">
    <property type="entry name" value="FAD_FR"/>
    <property type="match status" value="1"/>
</dbReference>
<geneLocation type="plasmid" evidence="12">
    <name>ppaby4</name>
</geneLocation>
<comment type="similarity">
    <text evidence="2">Belongs to the ferredoxin--NADP reductase type 1 family.</text>
</comment>
<dbReference type="SUPFAM" id="SSF52343">
    <property type="entry name" value="Ferredoxin reductase-like, C-terminal NADP-linked domain"/>
    <property type="match status" value="1"/>
</dbReference>
<evidence type="ECO:0000256" key="5">
    <source>
        <dbReference type="ARBA" id="ARBA00022741"/>
    </source>
</evidence>
<evidence type="ECO:0000256" key="6">
    <source>
        <dbReference type="ARBA" id="ARBA00022827"/>
    </source>
</evidence>
<keyword evidence="7" id="KW-0521">NADP</keyword>
<organism evidence="11 12">
    <name type="scientific">Salipiger abyssi</name>
    <dbReference type="NCBI Taxonomy" id="1250539"/>
    <lineage>
        <taxon>Bacteria</taxon>
        <taxon>Pseudomonadati</taxon>
        <taxon>Pseudomonadota</taxon>
        <taxon>Alphaproteobacteria</taxon>
        <taxon>Rhodobacterales</taxon>
        <taxon>Roseobacteraceae</taxon>
        <taxon>Salipiger</taxon>
    </lineage>
</organism>
<dbReference type="Gene3D" id="3.40.50.80">
    <property type="entry name" value="Nucleotide-binding domain of ferredoxin-NADP reductase (FNR) module"/>
    <property type="match status" value="1"/>
</dbReference>
<evidence type="ECO:0000256" key="1">
    <source>
        <dbReference type="ARBA" id="ARBA00001974"/>
    </source>
</evidence>